<proteinExistence type="predicted"/>
<organism evidence="1 2">
    <name type="scientific">Paramuricea clavata</name>
    <name type="common">Red gorgonian</name>
    <name type="synonym">Violescent sea-whip</name>
    <dbReference type="NCBI Taxonomy" id="317549"/>
    <lineage>
        <taxon>Eukaryota</taxon>
        <taxon>Metazoa</taxon>
        <taxon>Cnidaria</taxon>
        <taxon>Anthozoa</taxon>
        <taxon>Octocorallia</taxon>
        <taxon>Malacalcyonacea</taxon>
        <taxon>Plexauridae</taxon>
        <taxon>Paramuricea</taxon>
    </lineage>
</organism>
<dbReference type="OrthoDB" id="5986330at2759"/>
<dbReference type="PANTHER" id="PTHR47331">
    <property type="entry name" value="PHD-TYPE DOMAIN-CONTAINING PROTEIN"/>
    <property type="match status" value="1"/>
</dbReference>
<evidence type="ECO:0000313" key="2">
    <source>
        <dbReference type="Proteomes" id="UP001152795"/>
    </source>
</evidence>
<gene>
    <name evidence="1" type="ORF">PACLA_8A032396</name>
</gene>
<dbReference type="Pfam" id="PF05380">
    <property type="entry name" value="Peptidase_A17"/>
    <property type="match status" value="1"/>
</dbReference>
<sequence>MATGNSVIENKLVQLKLIVGRTRKILESGNQEAVERQQRALRTIVADIDKCKVEEEARMIDEKKELTEISEWNSNIEEKLSEADKDIHDLREWCESVEPNESKLLGLKWEKDEDTLSVVFPSDPPATTKRGMLSKLARVYDPLGLASPITVSGKMVYRDVCDSKASWDSELSGQSAQEWSMWEKRIPELVTVPRSLAKFQEDIHSVTLHAFRDASTKGVSAAVYSVVNQPSGTTQTLVAAKSRLAKRNLTIPRLELTGAHMAVNLPANVRQALDRFLVVDQHCWLDSTVVLYWLQGNGRYKQFVQNRVNKIHQHPNISWHYVPTKDNPADLGSRGTNQLTDQWISGPQWLSNQEEWPKSPVLKPTKESKTEEQLERVLSTCALQVPNDDDQSPFDELQTVHANNVGKTLRVQTGNGILERTPQHLYPLELKCDFNDSKQPLNPDVEEFRPRRGAAIAAEEQIRAINMYNDD</sequence>
<dbReference type="EMBL" id="CACRXK020009038">
    <property type="protein sequence ID" value="CAB4016248.1"/>
    <property type="molecule type" value="Genomic_DNA"/>
</dbReference>
<dbReference type="InterPro" id="IPR008042">
    <property type="entry name" value="Retrotrans_Pao"/>
</dbReference>
<keyword evidence="2" id="KW-1185">Reference proteome</keyword>
<dbReference type="PANTHER" id="PTHR47331:SF4">
    <property type="entry name" value="PEPTIDASE S1 DOMAIN-CONTAINING PROTEIN"/>
    <property type="match status" value="1"/>
</dbReference>
<dbReference type="AlphaFoldDB" id="A0A7D9ESW1"/>
<dbReference type="Proteomes" id="UP001152795">
    <property type="component" value="Unassembled WGS sequence"/>
</dbReference>
<name>A0A7D9ESW1_PARCT</name>
<evidence type="ECO:0000313" key="1">
    <source>
        <dbReference type="EMBL" id="CAB4016248.1"/>
    </source>
</evidence>
<comment type="caution">
    <text evidence="1">The sequence shown here is derived from an EMBL/GenBank/DDBJ whole genome shotgun (WGS) entry which is preliminary data.</text>
</comment>
<reference evidence="1" key="1">
    <citation type="submission" date="2020-04" db="EMBL/GenBank/DDBJ databases">
        <authorList>
            <person name="Alioto T."/>
            <person name="Alioto T."/>
            <person name="Gomez Garrido J."/>
        </authorList>
    </citation>
    <scope>NUCLEOTIDE SEQUENCE</scope>
    <source>
        <strain evidence="1">A484AB</strain>
    </source>
</reference>
<protein>
    <submittedName>
        <fullName evidence="1">Uncharacterized protein</fullName>
    </submittedName>
</protein>
<accession>A0A7D9ESW1</accession>